<dbReference type="Proteomes" id="UP000051580">
    <property type="component" value="Unassembled WGS sequence"/>
</dbReference>
<comment type="caution">
    <text evidence="1">The sequence shown here is derived from an EMBL/GenBank/DDBJ whole genome shotgun (WGS) entry which is preliminary data.</text>
</comment>
<evidence type="ECO:0008006" key="3">
    <source>
        <dbReference type="Google" id="ProtNLM"/>
    </source>
</evidence>
<dbReference type="AlphaFoldDB" id="A0A0R1UY19"/>
<dbReference type="EMBL" id="AZFS01000007">
    <property type="protein sequence ID" value="KRL98135.1"/>
    <property type="molecule type" value="Genomic_DNA"/>
</dbReference>
<dbReference type="InterPro" id="IPR013320">
    <property type="entry name" value="ConA-like_dom_sf"/>
</dbReference>
<gene>
    <name evidence="1" type="ORF">FD28_GL000151</name>
</gene>
<accession>A0A0R1UY19</accession>
<dbReference type="OrthoDB" id="2306834at2"/>
<protein>
    <recommendedName>
        <fullName evidence="3">WxL domain-containing protein</fullName>
    </recommendedName>
</protein>
<name>A0A0R1UY19_9LACO</name>
<dbReference type="PATRIC" id="fig|1423753.3.peg.157"/>
<keyword evidence="2" id="KW-1185">Reference proteome</keyword>
<evidence type="ECO:0000313" key="1">
    <source>
        <dbReference type="EMBL" id="KRL98135.1"/>
    </source>
</evidence>
<proteinExistence type="predicted"/>
<dbReference type="SUPFAM" id="SSF49899">
    <property type="entry name" value="Concanavalin A-like lectins/glucanases"/>
    <property type="match status" value="1"/>
</dbReference>
<dbReference type="Gene3D" id="2.60.120.200">
    <property type="match status" value="1"/>
</dbReference>
<dbReference type="STRING" id="1423753.FD28_GL000151"/>
<reference evidence="1 2" key="1">
    <citation type="journal article" date="2015" name="Genome Announc.">
        <title>Expanding the biotechnology potential of lactobacilli through comparative genomics of 213 strains and associated genera.</title>
        <authorList>
            <person name="Sun Z."/>
            <person name="Harris H.M."/>
            <person name="McCann A."/>
            <person name="Guo C."/>
            <person name="Argimon S."/>
            <person name="Zhang W."/>
            <person name="Yang X."/>
            <person name="Jeffery I.B."/>
            <person name="Cooney J.C."/>
            <person name="Kagawa T.F."/>
            <person name="Liu W."/>
            <person name="Song Y."/>
            <person name="Salvetti E."/>
            <person name="Wrobel A."/>
            <person name="Rasinkangas P."/>
            <person name="Parkhill J."/>
            <person name="Rea M.C."/>
            <person name="O'Sullivan O."/>
            <person name="Ritari J."/>
            <person name="Douillard F.P."/>
            <person name="Paul Ross R."/>
            <person name="Yang R."/>
            <person name="Briner A.E."/>
            <person name="Felis G.E."/>
            <person name="de Vos W.M."/>
            <person name="Barrangou R."/>
            <person name="Klaenhammer T.R."/>
            <person name="Caufield P.W."/>
            <person name="Cui Y."/>
            <person name="Zhang H."/>
            <person name="O'Toole P.W."/>
        </authorList>
    </citation>
    <scope>NUCLEOTIDE SEQUENCE [LARGE SCALE GENOMIC DNA]</scope>
    <source>
        <strain evidence="1 2">DSM 16381</strain>
    </source>
</reference>
<evidence type="ECO:0000313" key="2">
    <source>
        <dbReference type="Proteomes" id="UP000051580"/>
    </source>
</evidence>
<sequence length="707" mass="75786">MKWRTWLGLFLGLGTVLLGGGTIQADTDYDNALKSAPQGISLENIFTPGTTTNNQATVVETATAGTQAAKVNNGKKQFGALWSTADNAFDLTKNETASMWLYFGNTGKKAADGMALVFQNDDRGLAATPTFGKNVSGETLGVWGVDTDKKQDNATKLAASAIQRSWALEFDTHLNNSTSYSNAGDADSFDGKLAGPHIAYNYPGEVGTYQMVKASQLFPLPASGYYATQTHEGTITGDYTLLANGSWHHLTLDWNADKQQMTYTFDDKDPATGQEKTGVSKTADLDLTKIDPNHSGQIRWGFTGATGDSYENNLVVMEKIPGLVDAKAKTTLTDLTTNQAVANGDVLKGTHKFRLDYQLNYRDGKQSWKDVAANLNLPTSLDYDSTATIRYQNGTSATVSLADMTADNQLRFTLGEALDADNTAATISFTGKADDLKGATTVPASSSTFSAVNGVVTTDTPTFTINPTLELSLFSLSGSSVQVEAGEDATFKGLVVIPEGVNLNNTDMTVHPTLNGEAQPKFVMAAGDDNSSGRFNYTVSADQLKAGANTLKLNVEDPYGNISNTVTYTINVPGQLIFQEVSPQSTFEETVLTGQSQKVKRTKDWQVKILDTRAAGAQWSLQVTGTEFKTKDGRPLAGKLYYHDSDEKSPVTTTPMTVMSGVSSTQDDVTDVVGGWDDEAGLILEVGGDAIQGQYQAEITWTLNNVP</sequence>
<organism evidence="1 2">
    <name type="scientific">Levilactobacillus hammesii DSM 16381</name>
    <dbReference type="NCBI Taxonomy" id="1423753"/>
    <lineage>
        <taxon>Bacteria</taxon>
        <taxon>Bacillati</taxon>
        <taxon>Bacillota</taxon>
        <taxon>Bacilli</taxon>
        <taxon>Lactobacillales</taxon>
        <taxon>Lactobacillaceae</taxon>
        <taxon>Levilactobacillus</taxon>
    </lineage>
</organism>
<dbReference type="RefSeq" id="WP_057731672.1">
    <property type="nucleotide sequence ID" value="NZ_AZFS01000007.1"/>
</dbReference>